<protein>
    <submittedName>
        <fullName evidence="2">Ig-like domain-containing protein</fullName>
    </submittedName>
</protein>
<accession>A0ABW5R9G5</accession>
<feature type="region of interest" description="Disordered" evidence="1">
    <location>
        <begin position="133"/>
        <end position="177"/>
    </location>
</feature>
<proteinExistence type="predicted"/>
<sequence length="858" mass="93390">MTDRTQEPMIKLQPGGTAPILSYNVPEPTTYSGRNFIDMQFPASYYVSSANQVASIQASPALSGPVISRSAERLLADAGIQIPSEHLEQMSAEGKKVHVYRNVAGGLKYAYHAAKLGEEPAFAAVSARVIEDNETPPFDPMRPRDNEDPDPIPDPEPTSIGIHISSPAANASMTGPHTGAKLDVTGSVQIYSGGGTITKVQVQVGAGKGYLNAALSGGTWALYNHLVTTPGPIAITARATHSDGTTADHTITVHISLLAEPDTTLPVLKITAPVAGSVFSAKGKPTTSITVEGTASDNKGVQKVELALDAGAYTQADPVSGWSSWKKTLAVSPGLHAIHARCTDMSGNVSSASISVHIDATPPQVTITSPVNSAHVSGSYNQGALIEVNGTAMDAHGIEKVELSVDHRPIFVEATALSPDWKEWTGSVVITEPGLHFITARCTDVAKNVVETTIAVQVQIIPEITSRLKRLILVESYRLSSFTGNYGAGMTFKTFSLLPGEKTKISIKTYKQNEETAKSASCILDSVSDEIADTFETMLGNEQSDKRNYDESFEYKVAAEAGASWGWGQASVEASVSGGTNASREEFAKNISNATQKHVATASSRRNMEVKSDYEVKSTESEEVSTVREIENINMSRTLNFVFRQMNQEYISILHLVDVRIGYFTIDIVNGVEEPKYKEVTLPQLDSLLKEAIVPERIKDVRNSILHQLANIFDYQDRHHCFVEEEAFQDADGTLVPFSSYLRIKKNYYSEYKLDPDAESGIKVPGIIMAANRHVLRTDGIIVEAVLGQGEALDDYSKKLQEETIREKDLRNDLLYEEIRMKRQANEILKSKDEQAAHVYSLLQPVPKAEEEEEDSNN</sequence>
<dbReference type="RefSeq" id="WP_379928731.1">
    <property type="nucleotide sequence ID" value="NZ_JBHUMM010000010.1"/>
</dbReference>
<dbReference type="SUPFAM" id="SSF81296">
    <property type="entry name" value="E set domains"/>
    <property type="match status" value="2"/>
</dbReference>
<dbReference type="Pfam" id="PF17957">
    <property type="entry name" value="Big_7"/>
    <property type="match status" value="2"/>
</dbReference>
<dbReference type="InterPro" id="IPR014756">
    <property type="entry name" value="Ig_E-set"/>
</dbReference>
<keyword evidence="3" id="KW-1185">Reference proteome</keyword>
<dbReference type="InterPro" id="IPR013783">
    <property type="entry name" value="Ig-like_fold"/>
</dbReference>
<gene>
    <name evidence="2" type="ORF">ACFSUC_06640</name>
</gene>
<evidence type="ECO:0000256" key="1">
    <source>
        <dbReference type="SAM" id="MobiDB-lite"/>
    </source>
</evidence>
<dbReference type="Gene3D" id="2.60.40.10">
    <property type="entry name" value="Immunoglobulins"/>
    <property type="match status" value="3"/>
</dbReference>
<evidence type="ECO:0000313" key="3">
    <source>
        <dbReference type="Proteomes" id="UP001597497"/>
    </source>
</evidence>
<comment type="caution">
    <text evidence="2">The sequence shown here is derived from an EMBL/GenBank/DDBJ whole genome shotgun (WGS) entry which is preliminary data.</text>
</comment>
<organism evidence="2 3">
    <name type="scientific">Marinicrinis sediminis</name>
    <dbReference type="NCBI Taxonomy" id="1652465"/>
    <lineage>
        <taxon>Bacteria</taxon>
        <taxon>Bacillati</taxon>
        <taxon>Bacillota</taxon>
        <taxon>Bacilli</taxon>
        <taxon>Bacillales</taxon>
        <taxon>Paenibacillaceae</taxon>
    </lineage>
</organism>
<reference evidence="3" key="1">
    <citation type="journal article" date="2019" name="Int. J. Syst. Evol. Microbiol.">
        <title>The Global Catalogue of Microorganisms (GCM) 10K type strain sequencing project: providing services to taxonomists for standard genome sequencing and annotation.</title>
        <authorList>
            <consortium name="The Broad Institute Genomics Platform"/>
            <consortium name="The Broad Institute Genome Sequencing Center for Infectious Disease"/>
            <person name="Wu L."/>
            <person name="Ma J."/>
        </authorList>
    </citation>
    <scope>NUCLEOTIDE SEQUENCE [LARGE SCALE GENOMIC DNA]</scope>
    <source>
        <strain evidence="3">KCTC 33676</strain>
    </source>
</reference>
<dbReference type="Proteomes" id="UP001597497">
    <property type="component" value="Unassembled WGS sequence"/>
</dbReference>
<dbReference type="EMBL" id="JBHUMM010000010">
    <property type="protein sequence ID" value="MFD2671280.1"/>
    <property type="molecule type" value="Genomic_DNA"/>
</dbReference>
<name>A0ABW5R9G5_9BACL</name>
<feature type="compositionally biased region" description="Basic and acidic residues" evidence="1">
    <location>
        <begin position="606"/>
        <end position="618"/>
    </location>
</feature>
<evidence type="ECO:0000313" key="2">
    <source>
        <dbReference type="EMBL" id="MFD2671280.1"/>
    </source>
</evidence>
<feature type="region of interest" description="Disordered" evidence="1">
    <location>
        <begin position="598"/>
        <end position="618"/>
    </location>
</feature>